<reference evidence="1 3" key="1">
    <citation type="journal article" date="2000" name="Science">
        <title>The genome sequence of Drosophila melanogaster.</title>
        <authorList>
            <person name="Adams M.D."/>
            <person name="Celniker S.E."/>
            <person name="Holt R.A."/>
            <person name="Evans C.A."/>
            <person name="Gocayne J.D."/>
            <person name="Amanatides P.G."/>
            <person name="Scherer S.E."/>
            <person name="Li P.W."/>
            <person name="Hoskins R.A."/>
            <person name="Galle R.F."/>
            <person name="George R.A."/>
            <person name="Lewis S.E."/>
            <person name="Richards S."/>
            <person name="Ashburner M."/>
            <person name="Henderson S.N."/>
            <person name="Sutton G.G."/>
            <person name="Wortman J.R."/>
            <person name="Yandell M.D."/>
            <person name="Zhang Q."/>
            <person name="Chen L.X."/>
            <person name="Brandon R.C."/>
            <person name="Rogers Y.H."/>
            <person name="Blazej R.G."/>
            <person name="Champe M."/>
            <person name="Pfeiffer B.D."/>
            <person name="Wan K.H."/>
            <person name="Doyle C."/>
            <person name="Baxter E.G."/>
            <person name="Helt G."/>
            <person name="Nelson C.R."/>
            <person name="Gabor G.L."/>
            <person name="Abril J.F."/>
            <person name="Agbayani A."/>
            <person name="An H.J."/>
            <person name="Andrews-Pfannkoch C."/>
            <person name="Baldwin D."/>
            <person name="Ballew R.M."/>
            <person name="Basu A."/>
            <person name="Baxendale J."/>
            <person name="Bayraktaroglu L."/>
            <person name="Beasley E.M."/>
            <person name="Beeson K.Y."/>
            <person name="Benos P.V."/>
            <person name="Berman B.P."/>
            <person name="Bhandari D."/>
            <person name="Bolshakov S."/>
            <person name="Borkova D."/>
            <person name="Botchan M.R."/>
            <person name="Bouck J."/>
            <person name="Brokstein P."/>
            <person name="Brottier P."/>
            <person name="Burtis K.C."/>
            <person name="Busam D.A."/>
            <person name="Butler H."/>
            <person name="Cadieu E."/>
            <person name="Center A."/>
            <person name="Chandra I."/>
            <person name="Cherry J.M."/>
            <person name="Cawley S."/>
            <person name="Dahlke C."/>
            <person name="Davenport L.B."/>
            <person name="Davies P."/>
            <person name="de Pablos B."/>
            <person name="Delcher A."/>
            <person name="Deng Z."/>
            <person name="Mays A.D."/>
            <person name="Dew I."/>
            <person name="Dietz S.M."/>
            <person name="Dodson K."/>
            <person name="Doup L.E."/>
            <person name="Downes M."/>
            <person name="Dugan-Rocha S."/>
            <person name="Dunkov B.C."/>
            <person name="Dunn P."/>
            <person name="Durbin K.J."/>
            <person name="Evangelista C.C."/>
            <person name="Ferraz C."/>
            <person name="Ferriera S."/>
            <person name="Fleischmann W."/>
            <person name="Fosler C."/>
            <person name="Gabrielian A.E."/>
            <person name="Garg N.S."/>
            <person name="Gelbart W.M."/>
            <person name="Glasser K."/>
            <person name="Glodek A."/>
            <person name="Gong F."/>
            <person name="Gorrell J.H."/>
            <person name="Gu Z."/>
            <person name="Guan P."/>
            <person name="Harris M."/>
            <person name="Harris N.L."/>
            <person name="Harvey D."/>
            <person name="Heiman T.J."/>
            <person name="Hernandez J.R."/>
            <person name="Houck J."/>
            <person name="Hostin D."/>
            <person name="Houston K.A."/>
            <person name="Howland T.J."/>
            <person name="Wei M.H."/>
            <person name="Ibegwam C."/>
            <person name="Jalali M."/>
            <person name="Kalush F."/>
            <person name="Karpen G.H."/>
            <person name="Ke Z."/>
            <person name="Kennison J.A."/>
            <person name="Ketchum K.A."/>
            <person name="Kimmel B.E."/>
            <person name="Kodira C.D."/>
            <person name="Kraft C."/>
            <person name="Kravitz S."/>
            <person name="Kulp D."/>
            <person name="Lai Z."/>
            <person name="Lasko P."/>
            <person name="Lei Y."/>
            <person name="Levitsky A.A."/>
            <person name="Li J."/>
            <person name="Li Z."/>
            <person name="Liang Y."/>
            <person name="Lin X."/>
            <person name="Liu X."/>
            <person name="Mattei B."/>
            <person name="McIntosh T.C."/>
            <person name="McLeod M.P."/>
            <person name="McPherson D."/>
            <person name="Merkulov G."/>
            <person name="Milshina N.V."/>
            <person name="Mobarry C."/>
            <person name="Morris J."/>
            <person name="Moshrefi A."/>
            <person name="Mount S.M."/>
            <person name="Moy M."/>
            <person name="Murphy B."/>
            <person name="Murphy L."/>
            <person name="Muzny D.M."/>
            <person name="Nelson D.L."/>
            <person name="Nelson D.R."/>
            <person name="Nelson K.A."/>
            <person name="Nixon K."/>
            <person name="Nusskern D.R."/>
            <person name="Pacleb J.M."/>
            <person name="Palazzolo M."/>
            <person name="Pittman G.S."/>
            <person name="Pan S."/>
            <person name="Pollard J."/>
            <person name="Puri V."/>
            <person name="Reese M.G."/>
            <person name="Reinert K."/>
            <person name="Remington K."/>
            <person name="Saunders R.D."/>
            <person name="Scheeler F."/>
            <person name="Shen H."/>
            <person name="Shue B.C."/>
            <person name="Siden-Kiamos I."/>
            <person name="Simpson M."/>
            <person name="Skupski M.P."/>
            <person name="Smith T."/>
            <person name="Spier E."/>
            <person name="Spradling A.C."/>
            <person name="Stapleton M."/>
            <person name="Strong R."/>
            <person name="Sun E."/>
            <person name="Svirskas R."/>
            <person name="Tector C."/>
            <person name="Turner R."/>
            <person name="Venter E."/>
            <person name="Wang A.H."/>
            <person name="Wang X."/>
            <person name="Wang Z.Y."/>
            <person name="Wassarman D.A."/>
            <person name="Weinstock G.M."/>
            <person name="Weissenbach J."/>
            <person name="Williams S.M."/>
            <person name="WoodageT"/>
            <person name="Worley K.C."/>
            <person name="Wu D."/>
            <person name="Yang S."/>
            <person name="Yao Q.A."/>
            <person name="Ye J."/>
            <person name="Yeh R.F."/>
            <person name="Zaveri J.S."/>
            <person name="Zhan M."/>
            <person name="Zhang G."/>
            <person name="Zhao Q."/>
            <person name="Zheng L."/>
            <person name="Zheng X.H."/>
            <person name="Zhong F.N."/>
            <person name="Zhong W."/>
            <person name="Zhou X."/>
            <person name="Zhu S."/>
            <person name="Zhu X."/>
            <person name="Smith H.O."/>
            <person name="Gibbs R.A."/>
            <person name="Myers E.W."/>
            <person name="Rubin G.M."/>
            <person name="Venter J.C."/>
        </authorList>
    </citation>
    <scope>NUCLEOTIDE SEQUENCE [LARGE SCALE GENOMIC DNA]</scope>
    <source>
        <strain evidence="3">Berkeley</strain>
    </source>
</reference>
<gene>
    <name evidence="1" type="primary">Dmel\CG33764</name>
    <name evidence="1 2" type="ORF">CG33764</name>
    <name evidence="1" type="ORF">Dmel_CG33764</name>
</gene>
<organism evidence="1 3">
    <name type="scientific">Drosophila melanogaster</name>
    <name type="common">Fruit fly</name>
    <dbReference type="NCBI Taxonomy" id="7227"/>
    <lineage>
        <taxon>Eukaryota</taxon>
        <taxon>Metazoa</taxon>
        <taxon>Ecdysozoa</taxon>
        <taxon>Arthropoda</taxon>
        <taxon>Hexapoda</taxon>
        <taxon>Insecta</taxon>
        <taxon>Pterygota</taxon>
        <taxon>Neoptera</taxon>
        <taxon>Endopterygota</taxon>
        <taxon>Diptera</taxon>
        <taxon>Brachycera</taxon>
        <taxon>Muscomorpha</taxon>
        <taxon>Ephydroidea</taxon>
        <taxon>Drosophilidae</taxon>
        <taxon>Drosophila</taxon>
        <taxon>Sophophora</taxon>
    </lineage>
</organism>
<dbReference type="Pfam" id="PF06477">
    <property type="entry name" value="DUF1091"/>
    <property type="match status" value="1"/>
</dbReference>
<reference evidence="1 3" key="7">
    <citation type="journal article" date="2007" name="Science">
        <title>The Release 5.1 annotation of Drosophila melanogaster heterochromatin.</title>
        <authorList>
            <person name="Smith C.D."/>
            <person name="Shu S."/>
            <person name="Mungall C.J."/>
            <person name="Karpen G.H."/>
        </authorList>
    </citation>
    <scope>NUCLEOTIDE SEQUENCE [LARGE SCALE GENOMIC DNA]</scope>
    <source>
        <strain evidence="3">Berkeley</strain>
    </source>
</reference>
<name>Q2MGL5_DROME</name>
<dbReference type="Bgee" id="FBgn0053764">
    <property type="expression patterns" value="Expressed in prepupa and 3 other cell types or tissues"/>
</dbReference>
<reference evidence="1 3" key="4">
    <citation type="journal article" date="2002" name="Genome Biol.">
        <title>The transposable elements of the Drosophila melanogaster euchromatin: a genomics perspective.</title>
        <authorList>
            <person name="Kaminker J.S."/>
            <person name="Bergman C.M."/>
            <person name="Kronmiller B."/>
            <person name="Carlson J."/>
            <person name="Svirskas R."/>
            <person name="Patel S."/>
            <person name="Frise E."/>
            <person name="Wheeler D.A."/>
            <person name="Lewis S.E."/>
            <person name="Rubin G.M."/>
            <person name="Ashburner M."/>
            <person name="Celniker S.E."/>
        </authorList>
    </citation>
    <scope>NUCLEOTIDE SEQUENCE [LARGE SCALE GENOMIC DNA]</scope>
    <source>
        <strain evidence="3">Berkeley</strain>
    </source>
</reference>
<proteinExistence type="predicted"/>
<reference evidence="1 3" key="8">
    <citation type="journal article" date="2007" name="Science">
        <title>Sequence finishing and mapping of Drosophila melanogaster heterochromatin.</title>
        <authorList>
            <person name="Hoskins R.A."/>
            <person name="Carlson J.W."/>
            <person name="Kennedy C."/>
            <person name="Acevedo D."/>
            <person name="Evans-Holm M."/>
            <person name="Frise E."/>
            <person name="Wan K.H."/>
            <person name="Park S."/>
            <person name="Mendez-Lago M."/>
            <person name="Rossi F."/>
            <person name="Villasante A."/>
            <person name="Dimitri P."/>
            <person name="Karpen G.H."/>
            <person name="Celniker S.E."/>
        </authorList>
    </citation>
    <scope>NUCLEOTIDE SEQUENCE [LARGE SCALE GENOMIC DNA]</scope>
    <source>
        <strain evidence="3">Berkeley</strain>
    </source>
</reference>
<reference evidence="1 3" key="10">
    <citation type="journal article" date="2015" name="G3 (Bethesda)">
        <title>Gene Model Annotations for Drosophila melanogaster: The Rule-Benders.</title>
        <authorList>
            <consortium name="FlyBase Consortium"/>
            <person name="Crosby M.A."/>
            <person name="Gramates L.S."/>
            <person name="Dos Santos G."/>
            <person name="Matthews B.B."/>
            <person name="St Pierre S.E."/>
            <person name="Zhou P."/>
            <person name="Schroeder A.J."/>
            <person name="Falls K."/>
            <person name="Emmert D.B."/>
            <person name="Russo S.M."/>
            <person name="Gelbart W.M."/>
            <person name="null"/>
        </authorList>
    </citation>
    <scope>NUCLEOTIDE SEQUENCE [LARGE SCALE GENOMIC DNA]</scope>
    <source>
        <strain evidence="3">Berkeley</strain>
    </source>
</reference>
<sequence>MAIKLNLFVASLILLTYYITEIYSVVKFTNIQCQSLDRDFALFDSWFLKSVNRSYKYVSVKVKLLKIPVSKVKVRFGLYKRVNGYMPFLYNMSFDACRFLTSPNPNPVALYFYNFFKDYSNINHSCPFDHDIILDKMPYHSINNKVTKILPFPEGKYMIEMHWIAYDIDRAITKFYWTLT</sequence>
<reference evidence="1 3" key="2">
    <citation type="journal article" date="2002" name="Genome Biol.">
        <title>Finishing a whole-genome shotgun: release 3 of the Drosophila melanogaster euchromatic genome sequence.</title>
        <authorList>
            <person name="Celniker S.E."/>
            <person name="Wheeler D.A."/>
            <person name="Kronmiller B."/>
            <person name="Carlson J.W."/>
            <person name="Halpern A."/>
            <person name="Patel S."/>
            <person name="Adams M."/>
            <person name="Champe M."/>
            <person name="Dugan S.P."/>
            <person name="Frise E."/>
            <person name="Hodgson A."/>
            <person name="George R.A."/>
            <person name="Hoskins R.A."/>
            <person name="Laverty T."/>
            <person name="Muzny D.M."/>
            <person name="Nelson C.R."/>
            <person name="Pacleb J.M."/>
            <person name="Park S."/>
            <person name="Pfeiffer B.D."/>
            <person name="Richards S."/>
            <person name="Sodergren E.J."/>
            <person name="Svirskas R."/>
            <person name="Tabor P.E."/>
            <person name="Wan K."/>
            <person name="Stapleton M."/>
            <person name="Sutton G.G."/>
            <person name="Venter C."/>
            <person name="Weinstock G."/>
            <person name="Scherer S.E."/>
            <person name="Myers E.W."/>
            <person name="Gibbs R.A."/>
            <person name="Rubin G.M."/>
        </authorList>
    </citation>
    <scope>NUCLEOTIDE SEQUENCE [LARGE SCALE GENOMIC DNA]</scope>
    <source>
        <strain evidence="3">Berkeley</strain>
    </source>
</reference>
<dbReference type="RefSeq" id="NP_001027107.1">
    <property type="nucleotide sequence ID" value="NM_001031936.1"/>
</dbReference>
<dbReference type="InParanoid" id="Q2MGL5"/>
<accession>Q2MGL5</accession>
<dbReference type="Proteomes" id="UP000000803">
    <property type="component" value="Chromosome 3L"/>
</dbReference>
<dbReference type="OrthoDB" id="7843942at2759"/>
<dbReference type="FlyBase" id="FBgn0053764">
    <property type="gene designation" value="CG33764"/>
</dbReference>
<dbReference type="SMART" id="SM00697">
    <property type="entry name" value="DM8"/>
    <property type="match status" value="1"/>
</dbReference>
<dbReference type="AGR" id="FB:FBgn0053764"/>
<dbReference type="InterPro" id="IPR010512">
    <property type="entry name" value="DUF1091"/>
</dbReference>
<dbReference type="PaxDb" id="7227-FBpp0091027"/>
<keyword evidence="3" id="KW-1185">Reference proteome</keyword>
<dbReference type="EMBL" id="AE014296">
    <property type="protein sequence ID" value="AAZ66053.1"/>
    <property type="molecule type" value="Genomic_DNA"/>
</dbReference>
<dbReference type="GeneID" id="3772289"/>
<dbReference type="BioGRID-ORCS" id="3772289">
    <property type="hits" value="0 hits in 1 CRISPR screen"/>
</dbReference>
<dbReference type="PhylomeDB" id="Q2MGL5"/>
<protein>
    <recommendedName>
        <fullName evidence="4">MD-2-related lipid-recognition domain-containing protein</fullName>
    </recommendedName>
</protein>
<reference evidence="1 3" key="9">
    <citation type="journal article" date="2015" name="G3 (Bethesda)">
        <title>Gene Model Annotations for Drosophila melanogaster: Impact of High-Throughput Data.</title>
        <authorList>
            <consortium name="FlyBase Consortium"/>
            <person name="Matthews B.B."/>
            <person name="Dos Santos G."/>
            <person name="Crosby M.A."/>
            <person name="Emmert D.B."/>
            <person name="St Pierre S.E."/>
            <person name="Gramates L.S."/>
            <person name="Zhou P."/>
            <person name="Schroeder A.J."/>
            <person name="Falls K."/>
            <person name="Strelets V."/>
            <person name="Russo S.M."/>
            <person name="Gelbart W.M."/>
            <person name="null"/>
        </authorList>
    </citation>
    <scope>NUCLEOTIDE SEQUENCE [LARGE SCALE GENOMIC DNA]</scope>
    <source>
        <strain evidence="3">Berkeley</strain>
    </source>
</reference>
<reference evidence="1 3" key="3">
    <citation type="journal article" date="2002" name="Genome Biol.">
        <title>Annotation of the Drosophila melanogaster euchromatic genome: a systematic review.</title>
        <authorList>
            <person name="Misra S."/>
            <person name="Crosby M.A."/>
            <person name="Mungall C.J."/>
            <person name="Matthews B.B."/>
            <person name="Campbell K.S."/>
            <person name="Hradecky P."/>
            <person name="Huang Y."/>
            <person name="Kaminker J.S."/>
            <person name="Millburn G.H."/>
            <person name="Prochnik S.E."/>
            <person name="Smith C.D."/>
            <person name="Tupy J.L."/>
            <person name="Whitfied E.J."/>
            <person name="Bayraktaroglu L."/>
            <person name="Berman B.P."/>
            <person name="Bettencourt B.R."/>
            <person name="Celniker S.E."/>
            <person name="de Grey A.D."/>
            <person name="Drysdale R.A."/>
            <person name="Harris N.L."/>
            <person name="Richter J."/>
            <person name="Russo S."/>
            <person name="Schroeder A.J."/>
            <person name="Shu S.Q."/>
            <person name="Stapleton M."/>
            <person name="Yamada C."/>
            <person name="Ashburner M."/>
            <person name="Gelbart W.M."/>
            <person name="Rubin G.M."/>
            <person name="Lewis S.E."/>
        </authorList>
    </citation>
    <scope>GENOME REANNOTATION</scope>
    <source>
        <strain evidence="3">Berkeley</strain>
    </source>
</reference>
<dbReference type="UCSC" id="CG33764-RA">
    <property type="organism name" value="d. melanogaster"/>
</dbReference>
<dbReference type="AlphaFoldDB" id="Q2MGL5"/>
<evidence type="ECO:0000313" key="3">
    <source>
        <dbReference type="Proteomes" id="UP000000803"/>
    </source>
</evidence>
<dbReference type="PANTHER" id="PTHR20898:SF0">
    <property type="entry name" value="DAEDALUS ON 3-RELATED"/>
    <property type="match status" value="1"/>
</dbReference>
<reference evidence="1 3" key="11">
    <citation type="journal article" date="2015" name="Genome Res.">
        <title>The Release 6 reference sequence of the Drosophila melanogaster genome.</title>
        <authorList>
            <person name="Hoskins R.A."/>
            <person name="Carlson J.W."/>
            <person name="Wan K.H."/>
            <person name="Park S."/>
            <person name="Mendez I."/>
            <person name="Galle S.E."/>
            <person name="Booth B.W."/>
            <person name="Pfeiffer B.D."/>
            <person name="George R.A."/>
            <person name="Svirskas R."/>
            <person name="Krzywinski M."/>
            <person name="Schein J."/>
            <person name="Accardo M.C."/>
            <person name="Damia E."/>
            <person name="Messina G."/>
            <person name="Mendez-Lago M."/>
            <person name="de Pablos B."/>
            <person name="Demakova O.V."/>
            <person name="Andreyeva E.N."/>
            <person name="Boldyreva L.V."/>
            <person name="Marra M."/>
            <person name="Carvalho A.B."/>
            <person name="Dimitri P."/>
            <person name="Villasante A."/>
            <person name="Zhimulev I.F."/>
            <person name="Rubin G.M."/>
            <person name="Karpen G.H."/>
            <person name="Celniker S.E."/>
        </authorList>
    </citation>
    <scope>NUCLEOTIDE SEQUENCE [LARGE SCALE GENOMIC DNA]</scope>
    <source>
        <strain evidence="3">Berkeley</strain>
    </source>
</reference>
<evidence type="ECO:0008006" key="4">
    <source>
        <dbReference type="Google" id="ProtNLM"/>
    </source>
</evidence>
<dbReference type="VEuPathDB" id="VectorBase:FBgn0053764"/>
<dbReference type="OMA" id="WFKDYSN"/>
<dbReference type="PANTHER" id="PTHR20898">
    <property type="entry name" value="DAEDALUS ON 3-RELATED-RELATED"/>
    <property type="match status" value="1"/>
</dbReference>
<reference evidence="1 3" key="5">
    <citation type="journal article" date="2002" name="Genome Biol.">
        <title>Heterochromatic sequences in a Drosophila whole-genome shotgun assembly.</title>
        <authorList>
            <person name="Hoskins R.A."/>
            <person name="Smith C.D."/>
            <person name="Carlson J.W."/>
            <person name="Carvalho A.B."/>
            <person name="Halpern A."/>
            <person name="Kaminker J.S."/>
            <person name="Kennedy C."/>
            <person name="Mungall C.J."/>
            <person name="Sullivan B.A."/>
            <person name="Sutton G.G."/>
            <person name="Yasuhara J.C."/>
            <person name="Wakimoto B.T."/>
            <person name="Myers E.W."/>
            <person name="Celniker S.E."/>
            <person name="Rubin G.M."/>
            <person name="Karpen G.H."/>
        </authorList>
    </citation>
    <scope>NUCLEOTIDE SEQUENCE [LARGE SCALE GENOMIC DNA]</scope>
    <source>
        <strain evidence="3">Berkeley</strain>
    </source>
</reference>
<evidence type="ECO:0000313" key="2">
    <source>
        <dbReference type="FlyBase" id="FBgn0053764"/>
    </source>
</evidence>
<reference evidence="1 3" key="6">
    <citation type="journal article" date="2005" name="PLoS Comput. Biol.">
        <title>Combined evidence annotation of transposable elements in genome sequences.</title>
        <authorList>
            <person name="Quesneville H."/>
            <person name="Bergman C.M."/>
            <person name="Andrieu O."/>
            <person name="Autard D."/>
            <person name="Nouaud D."/>
            <person name="Ashburner M."/>
            <person name="Anxolabehere D."/>
        </authorList>
    </citation>
    <scope>NUCLEOTIDE SEQUENCE [LARGE SCALE GENOMIC DNA]</scope>
    <source>
        <strain evidence="3">Berkeley</strain>
    </source>
</reference>
<dbReference type="KEGG" id="dme:Dmel_CG33764"/>
<dbReference type="HOGENOM" id="CLU_116900_0_0_1"/>
<evidence type="ECO:0000313" key="1">
    <source>
        <dbReference type="EMBL" id="AAZ66053.1"/>
    </source>
</evidence>